<evidence type="ECO:0000313" key="2">
    <source>
        <dbReference type="EMBL" id="GMA86201.1"/>
    </source>
</evidence>
<accession>A0ABQ6JDD5</accession>
<organism evidence="2 3">
    <name type="scientific">Angustibacter aerolatus</name>
    <dbReference type="NCBI Taxonomy" id="1162965"/>
    <lineage>
        <taxon>Bacteria</taxon>
        <taxon>Bacillati</taxon>
        <taxon>Actinomycetota</taxon>
        <taxon>Actinomycetes</taxon>
        <taxon>Kineosporiales</taxon>
        <taxon>Kineosporiaceae</taxon>
    </lineage>
</organism>
<evidence type="ECO:0008006" key="4">
    <source>
        <dbReference type="Google" id="ProtNLM"/>
    </source>
</evidence>
<reference evidence="3" key="1">
    <citation type="journal article" date="2019" name="Int. J. Syst. Evol. Microbiol.">
        <title>The Global Catalogue of Microorganisms (GCM) 10K type strain sequencing project: providing services to taxonomists for standard genome sequencing and annotation.</title>
        <authorList>
            <consortium name="The Broad Institute Genomics Platform"/>
            <consortium name="The Broad Institute Genome Sequencing Center for Infectious Disease"/>
            <person name="Wu L."/>
            <person name="Ma J."/>
        </authorList>
    </citation>
    <scope>NUCLEOTIDE SEQUENCE [LARGE SCALE GENOMIC DNA]</scope>
    <source>
        <strain evidence="3">NBRC 108730</strain>
    </source>
</reference>
<evidence type="ECO:0000256" key="1">
    <source>
        <dbReference type="SAM" id="MobiDB-lite"/>
    </source>
</evidence>
<proteinExistence type="predicted"/>
<name>A0ABQ6JDD5_9ACTN</name>
<dbReference type="EMBL" id="BSUZ01000001">
    <property type="protein sequence ID" value="GMA86201.1"/>
    <property type="molecule type" value="Genomic_DNA"/>
</dbReference>
<dbReference type="Proteomes" id="UP001157017">
    <property type="component" value="Unassembled WGS sequence"/>
</dbReference>
<gene>
    <name evidence="2" type="ORF">GCM10025868_14510</name>
</gene>
<keyword evidence="3" id="KW-1185">Reference proteome</keyword>
<comment type="caution">
    <text evidence="2">The sequence shown here is derived from an EMBL/GenBank/DDBJ whole genome shotgun (WGS) entry which is preliminary data.</text>
</comment>
<sequence length="98" mass="10047">MRPADVTAPQTTISGGTAQGVRLTGTATYSFVADEQATFQCRLDDGAWNPCSGSVAWSPSQSGFGVHTVSVRATDAAGNVDPSPATRTWTTVSNTPAA</sequence>
<evidence type="ECO:0000313" key="3">
    <source>
        <dbReference type="Proteomes" id="UP001157017"/>
    </source>
</evidence>
<protein>
    <recommendedName>
        <fullName evidence="4">Bacterial Ig-like domain-containing protein</fullName>
    </recommendedName>
</protein>
<feature type="region of interest" description="Disordered" evidence="1">
    <location>
        <begin position="77"/>
        <end position="98"/>
    </location>
</feature>
<feature type="compositionally biased region" description="Polar residues" evidence="1">
    <location>
        <begin position="85"/>
        <end position="98"/>
    </location>
</feature>